<sequence>MNCEMAMQLLSVLCSCCLPLRATQQRVCFSPTTRLSTSSFHSPALQRAKMCELVLYCITAFKLQMSVAGGCRKKRILSATFGVRGHQI</sequence>
<evidence type="ECO:0008006" key="4">
    <source>
        <dbReference type="Google" id="ProtNLM"/>
    </source>
</evidence>
<evidence type="ECO:0000313" key="3">
    <source>
        <dbReference type="Proteomes" id="UP001054945"/>
    </source>
</evidence>
<feature type="chain" id="PRO_5043797610" description="Secreted protein" evidence="1">
    <location>
        <begin position="23"/>
        <end position="88"/>
    </location>
</feature>
<keyword evidence="1" id="KW-0732">Signal</keyword>
<feature type="signal peptide" evidence="1">
    <location>
        <begin position="1"/>
        <end position="22"/>
    </location>
</feature>
<evidence type="ECO:0000313" key="2">
    <source>
        <dbReference type="EMBL" id="GIX76033.1"/>
    </source>
</evidence>
<dbReference type="EMBL" id="BPLR01020219">
    <property type="protein sequence ID" value="GIX76033.1"/>
    <property type="molecule type" value="Genomic_DNA"/>
</dbReference>
<evidence type="ECO:0000256" key="1">
    <source>
        <dbReference type="SAM" id="SignalP"/>
    </source>
</evidence>
<proteinExistence type="predicted"/>
<name>A0AAV4MUG6_CAEEX</name>
<reference evidence="2 3" key="1">
    <citation type="submission" date="2021-06" db="EMBL/GenBank/DDBJ databases">
        <title>Caerostris extrusa draft genome.</title>
        <authorList>
            <person name="Kono N."/>
            <person name="Arakawa K."/>
        </authorList>
    </citation>
    <scope>NUCLEOTIDE SEQUENCE [LARGE SCALE GENOMIC DNA]</scope>
</reference>
<dbReference type="AlphaFoldDB" id="A0AAV4MUG6"/>
<gene>
    <name evidence="2" type="ORF">CEXT_654811</name>
</gene>
<dbReference type="Proteomes" id="UP001054945">
    <property type="component" value="Unassembled WGS sequence"/>
</dbReference>
<protein>
    <recommendedName>
        <fullName evidence="4">Secreted protein</fullName>
    </recommendedName>
</protein>
<organism evidence="2 3">
    <name type="scientific">Caerostris extrusa</name>
    <name type="common">Bark spider</name>
    <name type="synonym">Caerostris bankana</name>
    <dbReference type="NCBI Taxonomy" id="172846"/>
    <lineage>
        <taxon>Eukaryota</taxon>
        <taxon>Metazoa</taxon>
        <taxon>Ecdysozoa</taxon>
        <taxon>Arthropoda</taxon>
        <taxon>Chelicerata</taxon>
        <taxon>Arachnida</taxon>
        <taxon>Araneae</taxon>
        <taxon>Araneomorphae</taxon>
        <taxon>Entelegynae</taxon>
        <taxon>Araneoidea</taxon>
        <taxon>Araneidae</taxon>
        <taxon>Caerostris</taxon>
    </lineage>
</organism>
<comment type="caution">
    <text evidence="2">The sequence shown here is derived from an EMBL/GenBank/DDBJ whole genome shotgun (WGS) entry which is preliminary data.</text>
</comment>
<keyword evidence="3" id="KW-1185">Reference proteome</keyword>
<accession>A0AAV4MUG6</accession>